<dbReference type="CDD" id="cd07067">
    <property type="entry name" value="HP_PGM_like"/>
    <property type="match status" value="1"/>
</dbReference>
<keyword evidence="2" id="KW-1185">Reference proteome</keyword>
<evidence type="ECO:0000313" key="2">
    <source>
        <dbReference type="Proteomes" id="UP001179280"/>
    </source>
</evidence>
<proteinExistence type="predicted"/>
<dbReference type="Gene3D" id="3.40.50.1240">
    <property type="entry name" value="Phosphoglycerate mutase-like"/>
    <property type="match status" value="1"/>
</dbReference>
<dbReference type="Pfam" id="PF00300">
    <property type="entry name" value="His_Phos_1"/>
    <property type="match status" value="1"/>
</dbReference>
<dbReference type="EC" id="5.4.2.11" evidence="1"/>
<dbReference type="InterPro" id="IPR013078">
    <property type="entry name" value="His_Pase_superF_clade-1"/>
</dbReference>
<name>A0ABS2T206_9BACI</name>
<dbReference type="InterPro" id="IPR029033">
    <property type="entry name" value="His_PPase_superfam"/>
</dbReference>
<dbReference type="Proteomes" id="UP001179280">
    <property type="component" value="Unassembled WGS sequence"/>
</dbReference>
<dbReference type="GO" id="GO:0004619">
    <property type="term" value="F:phosphoglycerate mutase activity"/>
    <property type="evidence" value="ECO:0007669"/>
    <property type="project" value="UniProtKB-EC"/>
</dbReference>
<dbReference type="EMBL" id="JAFBCV010000014">
    <property type="protein sequence ID" value="MBM7840507.1"/>
    <property type="molecule type" value="Genomic_DNA"/>
</dbReference>
<organism evidence="1 2">
    <name type="scientific">Shouchella xiaoxiensis</name>
    <dbReference type="NCBI Taxonomy" id="766895"/>
    <lineage>
        <taxon>Bacteria</taxon>
        <taxon>Bacillati</taxon>
        <taxon>Bacillota</taxon>
        <taxon>Bacilli</taxon>
        <taxon>Bacillales</taxon>
        <taxon>Bacillaceae</taxon>
        <taxon>Shouchella</taxon>
    </lineage>
</organism>
<keyword evidence="1" id="KW-0413">Isomerase</keyword>
<dbReference type="InterPro" id="IPR050275">
    <property type="entry name" value="PGM_Phosphatase"/>
</dbReference>
<protein>
    <submittedName>
        <fullName evidence="1">2,3-bisphosphoglycerate-dependent phosphoglycerate mutase</fullName>
        <ecNumber evidence="1">5.4.2.11</ecNumber>
    </submittedName>
</protein>
<dbReference type="RefSeq" id="WP_204468139.1">
    <property type="nucleotide sequence ID" value="NZ_JAFBCV010000014.1"/>
</dbReference>
<sequence length="184" mass="20804">MTSIIFVRHAHSTYTADERNRPLSAEGFQAALNVKNVLEAVRIDRFVSSPYLRAVQTIQVAANARGMEIEEIELFKERLLAGAPVDDFNYAIQKVWEDETFAWPGGESNQAAQARGAFALKQILNTYAGEQIVIGSHGNLIALIMNALESTYSYDFWKRLTMPDVYKLDFVGEQLDAVTRLWRE</sequence>
<dbReference type="SMART" id="SM00855">
    <property type="entry name" value="PGAM"/>
    <property type="match status" value="1"/>
</dbReference>
<gene>
    <name evidence="1" type="ORF">JOC54_003799</name>
</gene>
<reference evidence="1" key="1">
    <citation type="submission" date="2021-01" db="EMBL/GenBank/DDBJ databases">
        <title>Genomic Encyclopedia of Type Strains, Phase IV (KMG-IV): sequencing the most valuable type-strain genomes for metagenomic binning, comparative biology and taxonomic classification.</title>
        <authorList>
            <person name="Goeker M."/>
        </authorList>
    </citation>
    <scope>NUCLEOTIDE SEQUENCE</scope>
    <source>
        <strain evidence="1">DSM 21943</strain>
    </source>
</reference>
<dbReference type="PANTHER" id="PTHR48100">
    <property type="entry name" value="BROAD-SPECIFICITY PHOSPHATASE YOR283W-RELATED"/>
    <property type="match status" value="1"/>
</dbReference>
<comment type="caution">
    <text evidence="1">The sequence shown here is derived from an EMBL/GenBank/DDBJ whole genome shotgun (WGS) entry which is preliminary data.</text>
</comment>
<dbReference type="SUPFAM" id="SSF53254">
    <property type="entry name" value="Phosphoglycerate mutase-like"/>
    <property type="match status" value="1"/>
</dbReference>
<accession>A0ABS2T206</accession>
<dbReference type="PANTHER" id="PTHR48100:SF59">
    <property type="entry name" value="ADENOSYLCOBALAMIN_ALPHA-RIBAZOLE PHOSPHATASE"/>
    <property type="match status" value="1"/>
</dbReference>
<evidence type="ECO:0000313" key="1">
    <source>
        <dbReference type="EMBL" id="MBM7840507.1"/>
    </source>
</evidence>